<dbReference type="InterPro" id="IPR001077">
    <property type="entry name" value="COMT_C"/>
</dbReference>
<organism evidence="7 8">
    <name type="scientific">Lachnellula arida</name>
    <dbReference type="NCBI Taxonomy" id="1316785"/>
    <lineage>
        <taxon>Eukaryota</taxon>
        <taxon>Fungi</taxon>
        <taxon>Dikarya</taxon>
        <taxon>Ascomycota</taxon>
        <taxon>Pezizomycotina</taxon>
        <taxon>Leotiomycetes</taxon>
        <taxon>Helotiales</taxon>
        <taxon>Lachnaceae</taxon>
        <taxon>Lachnellula</taxon>
    </lineage>
</organism>
<evidence type="ECO:0000313" key="8">
    <source>
        <dbReference type="Proteomes" id="UP000469559"/>
    </source>
</evidence>
<dbReference type="PANTHER" id="PTHR43712:SF1">
    <property type="entry name" value="HYPOTHETICAL O-METHYLTRANSFERASE (EUROFUNG)-RELATED"/>
    <property type="match status" value="1"/>
</dbReference>
<reference evidence="7 8" key="1">
    <citation type="submission" date="2018-05" db="EMBL/GenBank/DDBJ databases">
        <title>Whole genome sequencing for identification of molecular markers to develop diagnostic detection tools for the regulated plant pathogen Lachnellula willkommii.</title>
        <authorList>
            <person name="Giroux E."/>
            <person name="Bilodeau G."/>
        </authorList>
    </citation>
    <scope>NUCLEOTIDE SEQUENCE [LARGE SCALE GENOMIC DNA]</scope>
    <source>
        <strain evidence="7 8">CBS 203.66</strain>
    </source>
</reference>
<dbReference type="PANTHER" id="PTHR43712">
    <property type="entry name" value="PUTATIVE (AFU_ORTHOLOGUE AFUA_4G14580)-RELATED"/>
    <property type="match status" value="1"/>
</dbReference>
<feature type="domain" description="O-methyltransferase C-terminal" evidence="5">
    <location>
        <begin position="215"/>
        <end position="372"/>
    </location>
</feature>
<accession>A0A8T9BAB5</accession>
<feature type="active site" description="Proton acceptor" evidence="4">
    <location>
        <position position="300"/>
    </location>
</feature>
<evidence type="ECO:0000256" key="1">
    <source>
        <dbReference type="ARBA" id="ARBA00022603"/>
    </source>
</evidence>
<dbReference type="SUPFAM" id="SSF46785">
    <property type="entry name" value="Winged helix' DNA-binding domain"/>
    <property type="match status" value="1"/>
</dbReference>
<evidence type="ECO:0000259" key="5">
    <source>
        <dbReference type="Pfam" id="PF00891"/>
    </source>
</evidence>
<dbReference type="PIRSF" id="PIRSF005739">
    <property type="entry name" value="O-mtase"/>
    <property type="match status" value="1"/>
</dbReference>
<dbReference type="InterPro" id="IPR016461">
    <property type="entry name" value="COMT-like"/>
</dbReference>
<keyword evidence="8" id="KW-1185">Reference proteome</keyword>
<dbReference type="AlphaFoldDB" id="A0A8T9BAB5"/>
<evidence type="ECO:0000256" key="4">
    <source>
        <dbReference type="PIRSR" id="PIRSR005739-1"/>
    </source>
</evidence>
<dbReference type="Pfam" id="PF08100">
    <property type="entry name" value="Dimerisation"/>
    <property type="match status" value="1"/>
</dbReference>
<protein>
    <submittedName>
        <fullName evidence="7">O-methyltransferase asqD</fullName>
    </submittedName>
</protein>
<dbReference type="InterPro" id="IPR029063">
    <property type="entry name" value="SAM-dependent_MTases_sf"/>
</dbReference>
<dbReference type="InterPro" id="IPR012967">
    <property type="entry name" value="COMT_dimerisation"/>
</dbReference>
<evidence type="ECO:0000256" key="3">
    <source>
        <dbReference type="ARBA" id="ARBA00022691"/>
    </source>
</evidence>
<dbReference type="GO" id="GO:0008171">
    <property type="term" value="F:O-methyltransferase activity"/>
    <property type="evidence" value="ECO:0007669"/>
    <property type="project" value="InterPro"/>
</dbReference>
<dbReference type="SUPFAM" id="SSF53335">
    <property type="entry name" value="S-adenosyl-L-methionine-dependent methyltransferases"/>
    <property type="match status" value="1"/>
</dbReference>
<name>A0A8T9BAB5_9HELO</name>
<evidence type="ECO:0000259" key="6">
    <source>
        <dbReference type="Pfam" id="PF08100"/>
    </source>
</evidence>
<feature type="domain" description="O-methyltransferase dimerisation" evidence="6">
    <location>
        <begin position="52"/>
        <end position="130"/>
    </location>
</feature>
<evidence type="ECO:0000256" key="2">
    <source>
        <dbReference type="ARBA" id="ARBA00022679"/>
    </source>
</evidence>
<dbReference type="PROSITE" id="PS51683">
    <property type="entry name" value="SAM_OMT_II"/>
    <property type="match status" value="1"/>
</dbReference>
<gene>
    <name evidence="7" type="primary">asqD_1</name>
    <name evidence="7" type="ORF">LARI1_G004458</name>
</gene>
<dbReference type="Gene3D" id="3.40.50.150">
    <property type="entry name" value="Vaccinia Virus protein VP39"/>
    <property type="match status" value="1"/>
</dbReference>
<keyword evidence="2" id="KW-0808">Transferase</keyword>
<dbReference type="Pfam" id="PF00891">
    <property type="entry name" value="Methyltransf_2"/>
    <property type="match status" value="1"/>
</dbReference>
<dbReference type="OrthoDB" id="1535081at2759"/>
<evidence type="ECO:0000313" key="7">
    <source>
        <dbReference type="EMBL" id="TVY16828.1"/>
    </source>
</evidence>
<dbReference type="InterPro" id="IPR036390">
    <property type="entry name" value="WH_DNA-bd_sf"/>
</dbReference>
<comment type="caution">
    <text evidence="7">The sequence shown here is derived from an EMBL/GenBank/DDBJ whole genome shotgun (WGS) entry which is preliminary data.</text>
</comment>
<dbReference type="Proteomes" id="UP000469559">
    <property type="component" value="Unassembled WGS sequence"/>
</dbReference>
<dbReference type="InterPro" id="IPR036388">
    <property type="entry name" value="WH-like_DNA-bd_sf"/>
</dbReference>
<dbReference type="GO" id="GO:0032259">
    <property type="term" value="P:methylation"/>
    <property type="evidence" value="ECO:0007669"/>
    <property type="project" value="UniProtKB-KW"/>
</dbReference>
<dbReference type="Gene3D" id="1.10.10.10">
    <property type="entry name" value="Winged helix-like DNA-binding domain superfamily/Winged helix DNA-binding domain"/>
    <property type="match status" value="1"/>
</dbReference>
<keyword evidence="3" id="KW-0949">S-adenosyl-L-methionine</keyword>
<proteinExistence type="predicted"/>
<dbReference type="GO" id="GO:0046983">
    <property type="term" value="F:protein dimerization activity"/>
    <property type="evidence" value="ECO:0007669"/>
    <property type="project" value="InterPro"/>
</dbReference>
<keyword evidence="1" id="KW-0489">Methyltransferase</keyword>
<dbReference type="EMBL" id="QGMF01000322">
    <property type="protein sequence ID" value="TVY16828.1"/>
    <property type="molecule type" value="Genomic_DNA"/>
</dbReference>
<sequence>MASIGSARAIIERLDVLKSQLITEDQDAKKEALMLSRKLTVTLNEPANTAVELAFSPFIPMSAKIAVDLKLFDHIVAKNGPITAIELATLSGAKELLIVRVLRPLAASGVLNEVDNQTWTSTPVCQAMATPEIAAGHRMIFELILQAAWKAPQYLRETNYRCPENPTDGLVQYAFQTKLETFKLLASKPELQTDFNTFMGNTMGARNYWVDWYPVQKQILDDVSLGSKSPVIVDVGAGKGHDLTAFNAKFPGHKLVLQDLQSVIDNVLDLDGSIETMAYDFFTEQPLKGARVYFYHHILHDWSDYKCLEILSGLRSAMKPGYSLLLLHEMIIPETGASDFHAMLDLTMMAFNSGMERTGKQFRTLLDTAGFQVVNIWVPEGARDADGVVEAVVKV</sequence>